<dbReference type="Pfam" id="PF13181">
    <property type="entry name" value="TPR_8"/>
    <property type="match status" value="2"/>
</dbReference>
<evidence type="ECO:0000256" key="2">
    <source>
        <dbReference type="ARBA" id="ARBA00022803"/>
    </source>
</evidence>
<dbReference type="RefSeq" id="YP_010032296.1">
    <property type="nucleotide sequence ID" value="NC_053868.1"/>
</dbReference>
<accession>A0A7S6ZPA8</accession>
<geneLocation type="chloroplast" evidence="5"/>
<dbReference type="EMBL" id="MT226925">
    <property type="protein sequence ID" value="QOW07503.1"/>
    <property type="molecule type" value="Genomic_DNA"/>
</dbReference>
<keyword evidence="2 3" id="KW-0802">TPR repeat</keyword>
<gene>
    <name evidence="5" type="primary">ycf37</name>
</gene>
<organism evidence="5">
    <name type="scientific">Schizocladia ischiensis</name>
    <dbReference type="NCBI Taxonomy" id="196139"/>
    <lineage>
        <taxon>Eukaryota</taxon>
        <taxon>Sar</taxon>
        <taxon>Stramenopiles</taxon>
        <taxon>Ochrophyta</taxon>
        <taxon>PX clade</taxon>
        <taxon>Schizocladiophyceae</taxon>
        <taxon>Schizocladiales</taxon>
        <taxon>Schizocladiaceae</taxon>
        <taxon>Schizocladia</taxon>
    </lineage>
</organism>
<dbReference type="InterPro" id="IPR013105">
    <property type="entry name" value="TPR_2"/>
</dbReference>
<dbReference type="Pfam" id="PF07719">
    <property type="entry name" value="TPR_2"/>
    <property type="match status" value="1"/>
</dbReference>
<protein>
    <submittedName>
        <fullName evidence="5">Ycf37</fullName>
    </submittedName>
</protein>
<evidence type="ECO:0000256" key="4">
    <source>
        <dbReference type="SAM" id="Phobius"/>
    </source>
</evidence>
<keyword evidence="5" id="KW-0934">Plastid</keyword>
<keyword evidence="4" id="KW-1133">Transmembrane helix</keyword>
<keyword evidence="1" id="KW-0677">Repeat</keyword>
<evidence type="ECO:0000256" key="1">
    <source>
        <dbReference type="ARBA" id="ARBA00022737"/>
    </source>
</evidence>
<evidence type="ECO:0000256" key="3">
    <source>
        <dbReference type="PROSITE-ProRule" id="PRU00339"/>
    </source>
</evidence>
<keyword evidence="4" id="KW-0812">Transmembrane</keyword>
<evidence type="ECO:0000313" key="5">
    <source>
        <dbReference type="EMBL" id="QOW07503.1"/>
    </source>
</evidence>
<sequence>MNFLFPLIYSTLLFISLSVFCVYTIEQIRRIQKLEKRISHLSEKIYNDDSLYEDYYRLGQIYVRKKIYEKAILLFRQALFNWDMNDRIGLGSLYNTIGFTYFNLKDYEYALYYYHIAIKLMPDYILALTNLAFTYEKLKNFYTAKKFYQITLTYDPLNRLALSRLNYLDKANL</sequence>
<reference evidence="5" key="1">
    <citation type="submission" date="2020-03" db="EMBL/GenBank/DDBJ databases">
        <title>Schizocladia ischiensis organellar genomes: estimating the origin of multicellularity in heterokonts and the emergence of shallow ocean ecosystems.</title>
        <authorList>
            <person name="Phillips N.E."/>
            <person name="Braun E.L."/>
            <person name="Boore J."/>
            <person name="Cheda B."/>
            <person name="Salomon M.P."/>
        </authorList>
    </citation>
    <scope>NUCLEOTIDE SEQUENCE</scope>
</reference>
<feature type="transmembrane region" description="Helical" evidence="4">
    <location>
        <begin position="6"/>
        <end position="25"/>
    </location>
</feature>
<keyword evidence="4" id="KW-0472">Membrane</keyword>
<dbReference type="GeneID" id="63377785"/>
<dbReference type="InterPro" id="IPR019734">
    <property type="entry name" value="TPR_rpt"/>
</dbReference>
<dbReference type="SUPFAM" id="SSF48452">
    <property type="entry name" value="TPR-like"/>
    <property type="match status" value="1"/>
</dbReference>
<dbReference type="AlphaFoldDB" id="A0A7S6ZPA8"/>
<dbReference type="Gene3D" id="1.25.40.10">
    <property type="entry name" value="Tetratricopeptide repeat domain"/>
    <property type="match status" value="1"/>
</dbReference>
<keyword evidence="5" id="KW-0150">Chloroplast</keyword>
<name>A0A7S6ZPA8_9STRA</name>
<dbReference type="SMART" id="SM00028">
    <property type="entry name" value="TPR"/>
    <property type="match status" value="3"/>
</dbReference>
<feature type="repeat" description="TPR" evidence="3">
    <location>
        <begin position="91"/>
        <end position="124"/>
    </location>
</feature>
<dbReference type="InterPro" id="IPR011990">
    <property type="entry name" value="TPR-like_helical_dom_sf"/>
</dbReference>
<proteinExistence type="predicted"/>
<dbReference type="PROSITE" id="PS50005">
    <property type="entry name" value="TPR"/>
    <property type="match status" value="1"/>
</dbReference>